<keyword evidence="9 11" id="KW-0472">Membrane</keyword>
<reference evidence="14 16" key="1">
    <citation type="journal article" date="2016" name="Genome Announc.">
        <title>Complete Genome Sequence of the Amino Acid-Fermenting Clostridium propionicum X2 (DSM 1682).</title>
        <authorList>
            <person name="Poehlein A."/>
            <person name="Schlien K."/>
            <person name="Chowdhury N.P."/>
            <person name="Gottschalk G."/>
            <person name="Buckel W."/>
            <person name="Daniel R."/>
        </authorList>
    </citation>
    <scope>NUCLEOTIDE SEQUENCE [LARGE SCALE GENOMIC DNA]</scope>
    <source>
        <strain evidence="14 16">X2</strain>
    </source>
</reference>
<evidence type="ECO:0000256" key="11">
    <source>
        <dbReference type="SAM" id="Phobius"/>
    </source>
</evidence>
<dbReference type="SUPFAM" id="SSF56519">
    <property type="entry name" value="Penicillin binding protein dimerisation domain"/>
    <property type="match status" value="2"/>
</dbReference>
<evidence type="ECO:0000313" key="16">
    <source>
        <dbReference type="Proteomes" id="UP000068026"/>
    </source>
</evidence>
<dbReference type="SUPFAM" id="SSF56601">
    <property type="entry name" value="beta-lactamase/transpeptidase-like"/>
    <property type="match status" value="1"/>
</dbReference>
<dbReference type="EMBL" id="CP014223">
    <property type="protein sequence ID" value="AMJ39725.1"/>
    <property type="molecule type" value="Genomic_DNA"/>
</dbReference>
<dbReference type="Proteomes" id="UP000068026">
    <property type="component" value="Chromosome"/>
</dbReference>
<dbReference type="GO" id="GO:0008658">
    <property type="term" value="F:penicillin binding"/>
    <property type="evidence" value="ECO:0007669"/>
    <property type="project" value="InterPro"/>
</dbReference>
<evidence type="ECO:0000256" key="4">
    <source>
        <dbReference type="ARBA" id="ARBA00022475"/>
    </source>
</evidence>
<dbReference type="EMBL" id="FQUA01000001">
    <property type="protein sequence ID" value="SHE29521.1"/>
    <property type="molecule type" value="Genomic_DNA"/>
</dbReference>
<keyword evidence="5 11" id="KW-0812">Transmembrane</keyword>
<proteinExistence type="inferred from homology"/>
<evidence type="ECO:0000256" key="10">
    <source>
        <dbReference type="ARBA" id="ARBA00023316"/>
    </source>
</evidence>
<evidence type="ECO:0000256" key="7">
    <source>
        <dbReference type="ARBA" id="ARBA00022984"/>
    </source>
</evidence>
<dbReference type="Gene3D" id="3.90.1310.10">
    <property type="entry name" value="Penicillin-binding protein 2a (Domain 2)"/>
    <property type="match status" value="2"/>
</dbReference>
<evidence type="ECO:0000256" key="3">
    <source>
        <dbReference type="ARBA" id="ARBA00007171"/>
    </source>
</evidence>
<dbReference type="InterPro" id="IPR036138">
    <property type="entry name" value="PBP_dimer_sf"/>
</dbReference>
<keyword evidence="16" id="KW-1185">Reference proteome</keyword>
<dbReference type="InterPro" id="IPR005311">
    <property type="entry name" value="PBP_dimer"/>
</dbReference>
<sequence length="945" mass="105428">MRHYLDHFRELCKSRIFVLLCGIFLLFFILLLRLFSLQIIHGEEYDASITASVSKTVNVPAPRGNIYDRYGRPLATNTVAYSVQIDDSITLDLTAYKENLILELTKKLWEKGATPFDTLPISSSAPYSFIFEGTEREQKKAEKSWKESQKLPDTIKDDDAGAVLNFLFEKYHAPAAYTVAQKRAYVSYCISLSDKNIMALTLALKLAENGETPSDELPLAREYPYTLQFNENQTREDNWKESMGMKDEELRYDSLQTLDYLRDYFGLPEGLPTDIVRDTLGIRYSLYLQRYQQYKSVTVATNISEKTLAYVEENQDIFPNVLVDTVSLREYTNGPYFAHILGYIRQMTEADYALYKNDLDADGNPIYTQTDIVGQTGMEKLYERQLNGTDGKVSIEVDNQGRRMSMIDSTDPTPGKDIFLTLDSELQKVAYDTLEAQLRKSIIGNLTHSGKNSVSIIDMYIAMIKANHISAAKLMRSTDGVQKQVFDRFMAANPDFSKEDEDAISRVQAYLLDSVARGTFSAREALLVAIEQGTLTATEEEKSALQNGHISPLTMVLNKLNSGEFSPADTALDPCTGAVFVTRVGTGEVLASVSYPSYDNNELVNNFNNSYYNDLLQDGNTPLVNRPLKQKKAPGSTFKMVTALAALETGVITPNTHIRDGGIFKDAGTPYARCWLYSNNGGTHGLLDVASALEVSCNYFFYEVAFRMGNAKDGTTEAGITTLNEYMAAFGLNSLTGLELDEYAPTMASPYYKERIVKTFNPDATTSQTRWTDGDTIRAAIGQSVNSYTPAQITKYVSTLANGGTLYRLHMINQLQNPDGSLYYKTDEIAENVKNFQDANLKKVYQGMNLVASGPRGTLRHSFSDFPVKVAVKSGTAEEDKTRSSHTWLVCFAPYEDPQIAITVLIPFGEGSGTPAPEVVKAIVTKYLGLDYTPENTNLQTVMTQ</sequence>
<dbReference type="GO" id="GO:0009252">
    <property type="term" value="P:peptidoglycan biosynthetic process"/>
    <property type="evidence" value="ECO:0007669"/>
    <property type="project" value="UniProtKB-KW"/>
</dbReference>
<dbReference type="Proteomes" id="UP000184204">
    <property type="component" value="Unassembled WGS sequence"/>
</dbReference>
<dbReference type="GO" id="GO:0005886">
    <property type="term" value="C:plasma membrane"/>
    <property type="evidence" value="ECO:0007669"/>
    <property type="project" value="UniProtKB-SubCell"/>
</dbReference>
<evidence type="ECO:0000256" key="8">
    <source>
        <dbReference type="ARBA" id="ARBA00022989"/>
    </source>
</evidence>
<evidence type="ECO:0000256" key="1">
    <source>
        <dbReference type="ARBA" id="ARBA00004167"/>
    </source>
</evidence>
<keyword evidence="10" id="KW-0961">Cell wall biogenesis/degradation</keyword>
<dbReference type="GO" id="GO:0071555">
    <property type="term" value="P:cell wall organization"/>
    <property type="evidence" value="ECO:0007669"/>
    <property type="project" value="UniProtKB-KW"/>
</dbReference>
<evidence type="ECO:0000259" key="12">
    <source>
        <dbReference type="Pfam" id="PF00905"/>
    </source>
</evidence>
<dbReference type="GO" id="GO:0071972">
    <property type="term" value="F:peptidoglycan L,D-transpeptidase activity"/>
    <property type="evidence" value="ECO:0007669"/>
    <property type="project" value="TreeGrafter"/>
</dbReference>
<evidence type="ECO:0000259" key="13">
    <source>
        <dbReference type="Pfam" id="PF03717"/>
    </source>
</evidence>
<dbReference type="PANTHER" id="PTHR30627">
    <property type="entry name" value="PEPTIDOGLYCAN D,D-TRANSPEPTIDASE"/>
    <property type="match status" value="1"/>
</dbReference>
<dbReference type="Pfam" id="PF03717">
    <property type="entry name" value="PBP_dimer"/>
    <property type="match status" value="1"/>
</dbReference>
<evidence type="ECO:0000256" key="6">
    <source>
        <dbReference type="ARBA" id="ARBA00022960"/>
    </source>
</evidence>
<comment type="subcellular location">
    <subcellularLocation>
        <location evidence="2">Cell membrane</location>
    </subcellularLocation>
    <subcellularLocation>
        <location evidence="1">Membrane</location>
        <topology evidence="1">Single-pass membrane protein</topology>
    </subcellularLocation>
</comment>
<evidence type="ECO:0000256" key="9">
    <source>
        <dbReference type="ARBA" id="ARBA00023136"/>
    </source>
</evidence>
<reference evidence="16" key="2">
    <citation type="submission" date="2016-01" db="EMBL/GenBank/DDBJ databases">
        <authorList>
            <person name="Poehlein A."/>
            <person name="Schlien K."/>
            <person name="Gottschalk G."/>
            <person name="Buckel W."/>
            <person name="Daniel R."/>
        </authorList>
    </citation>
    <scope>NUCLEOTIDE SEQUENCE [LARGE SCALE GENOMIC DNA]</scope>
    <source>
        <strain evidence="16">X2</strain>
    </source>
</reference>
<dbReference type="Gene3D" id="3.40.710.10">
    <property type="entry name" value="DD-peptidase/beta-lactamase superfamily"/>
    <property type="match status" value="1"/>
</dbReference>
<keyword evidence="7" id="KW-0573">Peptidoglycan synthesis</keyword>
<evidence type="ECO:0000256" key="5">
    <source>
        <dbReference type="ARBA" id="ARBA00022692"/>
    </source>
</evidence>
<feature type="domain" description="Penicillin-binding protein dimerisation" evidence="13">
    <location>
        <begin position="59"/>
        <end position="404"/>
    </location>
</feature>
<feature type="transmembrane region" description="Helical" evidence="11">
    <location>
        <begin position="16"/>
        <end position="35"/>
    </location>
</feature>
<reference evidence="15" key="3">
    <citation type="submission" date="2016-11" db="EMBL/GenBank/DDBJ databases">
        <authorList>
            <person name="Varghese N."/>
            <person name="Submissions S."/>
        </authorList>
    </citation>
    <scope>NUCLEOTIDE SEQUENCE</scope>
    <source>
        <strain evidence="15">DSM 1682</strain>
    </source>
</reference>
<dbReference type="Pfam" id="PF00905">
    <property type="entry name" value="Transpeptidase"/>
    <property type="match status" value="1"/>
</dbReference>
<protein>
    <submittedName>
        <fullName evidence="15">Penicillin-binding Protein dimerisation domain-containing protein</fullName>
    </submittedName>
    <submittedName>
        <fullName evidence="14">Penicillin-binding protein A</fullName>
    </submittedName>
</protein>
<keyword evidence="6" id="KW-0133">Cell shape</keyword>
<keyword evidence="4" id="KW-1003">Cell membrane</keyword>
<evidence type="ECO:0000256" key="2">
    <source>
        <dbReference type="ARBA" id="ARBA00004236"/>
    </source>
</evidence>
<dbReference type="InterPro" id="IPR001460">
    <property type="entry name" value="PCN-bd_Tpept"/>
</dbReference>
<dbReference type="AlphaFoldDB" id="A0A0X8V972"/>
<dbReference type="GO" id="GO:0008360">
    <property type="term" value="P:regulation of cell shape"/>
    <property type="evidence" value="ECO:0007669"/>
    <property type="project" value="UniProtKB-KW"/>
</dbReference>
<keyword evidence="8 11" id="KW-1133">Transmembrane helix</keyword>
<dbReference type="PANTHER" id="PTHR30627:SF2">
    <property type="entry name" value="PEPTIDOGLYCAN D,D-TRANSPEPTIDASE MRDA"/>
    <property type="match status" value="1"/>
</dbReference>
<comment type="similarity">
    <text evidence="3">Belongs to the transpeptidase family.</text>
</comment>
<dbReference type="RefSeq" id="WP_066046654.1">
    <property type="nucleotide sequence ID" value="NZ_CP014223.1"/>
</dbReference>
<evidence type="ECO:0000313" key="15">
    <source>
        <dbReference type="EMBL" id="SHE29521.1"/>
    </source>
</evidence>
<feature type="domain" description="Penicillin-binding protein transpeptidase" evidence="12">
    <location>
        <begin position="577"/>
        <end position="924"/>
    </location>
</feature>
<organism evidence="15 17">
    <name type="scientific">Anaerotignum propionicum DSM 1682</name>
    <dbReference type="NCBI Taxonomy" id="991789"/>
    <lineage>
        <taxon>Bacteria</taxon>
        <taxon>Bacillati</taxon>
        <taxon>Bacillota</taxon>
        <taxon>Clostridia</taxon>
        <taxon>Lachnospirales</taxon>
        <taxon>Anaerotignaceae</taxon>
        <taxon>Anaerotignum</taxon>
    </lineage>
</organism>
<gene>
    <name evidence="14" type="primary">pbpA_1</name>
    <name evidence="14" type="ORF">CPRO_01010</name>
    <name evidence="15" type="ORF">SAMN02745151_00255</name>
</gene>
<name>A0A0X8V972_ANAPI</name>
<evidence type="ECO:0000313" key="17">
    <source>
        <dbReference type="Proteomes" id="UP000184204"/>
    </source>
</evidence>
<dbReference type="InterPro" id="IPR012338">
    <property type="entry name" value="Beta-lactam/transpept-like"/>
</dbReference>
<reference evidence="17" key="4">
    <citation type="submission" date="2016-11" db="EMBL/GenBank/DDBJ databases">
        <authorList>
            <person name="Jaros S."/>
            <person name="Januszkiewicz K."/>
            <person name="Wedrychowicz H."/>
        </authorList>
    </citation>
    <scope>NUCLEOTIDE SEQUENCE [LARGE SCALE GENOMIC DNA]</scope>
    <source>
        <strain evidence="17">DSM 1682</strain>
    </source>
</reference>
<evidence type="ECO:0000313" key="14">
    <source>
        <dbReference type="EMBL" id="AMJ39725.1"/>
    </source>
</evidence>
<accession>A0A0X8V972</accession>
<dbReference type="OrthoDB" id="9757901at2"/>
<dbReference type="InterPro" id="IPR050515">
    <property type="entry name" value="Beta-lactam/transpept"/>
</dbReference>
<dbReference type="KEGG" id="cpro:CPRO_01010"/>